<keyword evidence="6 12" id="KW-0489">Methyltransferase</keyword>
<dbReference type="GO" id="GO:0032259">
    <property type="term" value="P:methylation"/>
    <property type="evidence" value="ECO:0007669"/>
    <property type="project" value="UniProtKB-KW"/>
</dbReference>
<dbReference type="AlphaFoldDB" id="A0A316BY94"/>
<evidence type="ECO:0000313" key="12">
    <source>
        <dbReference type="EMBL" id="PWJ79409.1"/>
    </source>
</evidence>
<keyword evidence="5" id="KW-0963">Cytoplasm</keyword>
<accession>A0A316BY94</accession>
<comment type="similarity">
    <text evidence="2">Belongs to the methyltransferase superfamily. L-isoaspartyl/D-aspartyl protein methyltransferase family.</text>
</comment>
<dbReference type="EMBL" id="QGGG01000015">
    <property type="protein sequence ID" value="PWJ79409.1"/>
    <property type="molecule type" value="Genomic_DNA"/>
</dbReference>
<proteinExistence type="inferred from homology"/>
<evidence type="ECO:0000256" key="3">
    <source>
        <dbReference type="ARBA" id="ARBA00011890"/>
    </source>
</evidence>
<evidence type="ECO:0000256" key="11">
    <source>
        <dbReference type="ARBA" id="ARBA00031350"/>
    </source>
</evidence>
<keyword evidence="7 12" id="KW-0808">Transferase</keyword>
<dbReference type="PANTHER" id="PTHR11579">
    <property type="entry name" value="PROTEIN-L-ISOASPARTATE O-METHYLTRANSFERASE"/>
    <property type="match status" value="1"/>
</dbReference>
<protein>
    <recommendedName>
        <fullName evidence="4">Protein-L-isoaspartate O-methyltransferase</fullName>
        <ecNumber evidence="3">2.1.1.77</ecNumber>
    </recommendedName>
    <alternativeName>
        <fullName evidence="11">L-isoaspartyl protein carboxyl methyltransferase</fullName>
    </alternativeName>
    <alternativeName>
        <fullName evidence="9">Protein L-isoaspartyl methyltransferase</fullName>
    </alternativeName>
    <alternativeName>
        <fullName evidence="10">Protein-beta-aspartate methyltransferase</fullName>
    </alternativeName>
</protein>
<dbReference type="PANTHER" id="PTHR11579:SF0">
    <property type="entry name" value="PROTEIN-L-ISOASPARTATE(D-ASPARTATE) O-METHYLTRANSFERASE"/>
    <property type="match status" value="1"/>
</dbReference>
<dbReference type="STRING" id="1192868.GCA_000304395_00758"/>
<reference evidence="12 13" key="1">
    <citation type="submission" date="2018-05" db="EMBL/GenBank/DDBJ databases">
        <title>Genomic Encyclopedia of Type Strains, Phase IV (KMG-IV): sequencing the most valuable type-strain genomes for metagenomic binning, comparative biology and taxonomic classification.</title>
        <authorList>
            <person name="Goeker M."/>
        </authorList>
    </citation>
    <scope>NUCLEOTIDE SEQUENCE [LARGE SCALE GENOMIC DNA]</scope>
    <source>
        <strain evidence="12 13">DSM 6986</strain>
    </source>
</reference>
<dbReference type="EC" id="2.1.1.77" evidence="3"/>
<dbReference type="Proteomes" id="UP000245396">
    <property type="component" value="Unassembled WGS sequence"/>
</dbReference>
<evidence type="ECO:0000256" key="7">
    <source>
        <dbReference type="ARBA" id="ARBA00022679"/>
    </source>
</evidence>
<dbReference type="SUPFAM" id="SSF53335">
    <property type="entry name" value="S-adenosyl-L-methionine-dependent methyltransferases"/>
    <property type="match status" value="1"/>
</dbReference>
<dbReference type="Gene3D" id="3.40.50.150">
    <property type="entry name" value="Vaccinia Virus protein VP39"/>
    <property type="match status" value="1"/>
</dbReference>
<evidence type="ECO:0000256" key="8">
    <source>
        <dbReference type="ARBA" id="ARBA00022691"/>
    </source>
</evidence>
<evidence type="ECO:0000313" key="13">
    <source>
        <dbReference type="Proteomes" id="UP000245396"/>
    </source>
</evidence>
<dbReference type="NCBIfam" id="NF001453">
    <property type="entry name" value="PRK00312.1"/>
    <property type="match status" value="1"/>
</dbReference>
<evidence type="ECO:0000256" key="9">
    <source>
        <dbReference type="ARBA" id="ARBA00030757"/>
    </source>
</evidence>
<evidence type="ECO:0000256" key="5">
    <source>
        <dbReference type="ARBA" id="ARBA00022490"/>
    </source>
</evidence>
<dbReference type="InterPro" id="IPR000682">
    <property type="entry name" value="PCMT"/>
</dbReference>
<keyword evidence="8" id="KW-0949">S-adenosyl-L-methionine</keyword>
<evidence type="ECO:0000256" key="10">
    <source>
        <dbReference type="ARBA" id="ARBA00031323"/>
    </source>
</evidence>
<dbReference type="RefSeq" id="WP_109614173.1">
    <property type="nucleotide sequence ID" value="NZ_QGGG01000015.1"/>
</dbReference>
<keyword evidence="13" id="KW-1185">Reference proteome</keyword>
<dbReference type="OrthoDB" id="9810066at2"/>
<dbReference type="CDD" id="cd02440">
    <property type="entry name" value="AdoMet_MTases"/>
    <property type="match status" value="1"/>
</dbReference>
<dbReference type="GO" id="GO:0004719">
    <property type="term" value="F:protein-L-isoaspartate (D-aspartate) O-methyltransferase activity"/>
    <property type="evidence" value="ECO:0007669"/>
    <property type="project" value="UniProtKB-EC"/>
</dbReference>
<evidence type="ECO:0000256" key="4">
    <source>
        <dbReference type="ARBA" id="ARBA00013346"/>
    </source>
</evidence>
<dbReference type="InterPro" id="IPR029063">
    <property type="entry name" value="SAM-dependent_MTases_sf"/>
</dbReference>
<comment type="caution">
    <text evidence="12">The sequence shown here is derived from an EMBL/GenBank/DDBJ whole genome shotgun (WGS) entry which is preliminary data.</text>
</comment>
<dbReference type="PROSITE" id="PS01279">
    <property type="entry name" value="PCMT"/>
    <property type="match status" value="1"/>
</dbReference>
<gene>
    <name evidence="12" type="ORF">C7441_11517</name>
</gene>
<evidence type="ECO:0000256" key="2">
    <source>
        <dbReference type="ARBA" id="ARBA00005369"/>
    </source>
</evidence>
<evidence type="ECO:0000256" key="6">
    <source>
        <dbReference type="ARBA" id="ARBA00022603"/>
    </source>
</evidence>
<dbReference type="Pfam" id="PF01135">
    <property type="entry name" value="PCMT"/>
    <property type="match status" value="1"/>
</dbReference>
<dbReference type="GO" id="GO:0005737">
    <property type="term" value="C:cytoplasm"/>
    <property type="evidence" value="ECO:0007669"/>
    <property type="project" value="UniProtKB-SubCell"/>
</dbReference>
<sequence>MNSPFDDREGFAAFLLRLRGRGIVPKDLIAAFEATPRRAFIQPQWHDLAWSERMLPIECGETMEGADLQAAVIAALGIEPGSRVLEIGTGSGYTAAVMSRLAARVVTVDRFKTLSEQATQRFEALGIANAFVRQADGSNGLPGEGPFDRIVVWAAFESLPRPFVDQLSSGGVMVAPIGPAEGEQLMAKLTKLGSRFEREDIGVVRLQPMAQGIAAAI</sequence>
<comment type="subcellular location">
    <subcellularLocation>
        <location evidence="1">Cytoplasm</location>
    </subcellularLocation>
</comment>
<organism evidence="12 13">
    <name type="scientific">Pseudaminobacter salicylatoxidans</name>
    <dbReference type="NCBI Taxonomy" id="93369"/>
    <lineage>
        <taxon>Bacteria</taxon>
        <taxon>Pseudomonadati</taxon>
        <taxon>Pseudomonadota</taxon>
        <taxon>Alphaproteobacteria</taxon>
        <taxon>Hyphomicrobiales</taxon>
        <taxon>Phyllobacteriaceae</taxon>
        <taxon>Pseudaminobacter</taxon>
    </lineage>
</organism>
<evidence type="ECO:0000256" key="1">
    <source>
        <dbReference type="ARBA" id="ARBA00004496"/>
    </source>
</evidence>
<name>A0A316BY94_PSESE</name>